<dbReference type="Proteomes" id="UP000001593">
    <property type="component" value="Unassembled WGS sequence"/>
</dbReference>
<dbReference type="PANTHER" id="PTHR45851">
    <property type="entry name" value="MYC PROTO-ONCOGENE"/>
    <property type="match status" value="1"/>
</dbReference>
<dbReference type="Pfam" id="PF00010">
    <property type="entry name" value="HLH"/>
    <property type="match status" value="1"/>
</dbReference>
<accession>A7RIE6</accession>
<dbReference type="InterPro" id="IPR002418">
    <property type="entry name" value="Tscrpt_reg_Myc"/>
</dbReference>
<keyword evidence="5" id="KW-1185">Reference proteome</keyword>
<reference evidence="4 5" key="1">
    <citation type="journal article" date="2007" name="Science">
        <title>Sea anemone genome reveals ancestral eumetazoan gene repertoire and genomic organization.</title>
        <authorList>
            <person name="Putnam N.H."/>
            <person name="Srivastava M."/>
            <person name="Hellsten U."/>
            <person name="Dirks B."/>
            <person name="Chapman J."/>
            <person name="Salamov A."/>
            <person name="Terry A."/>
            <person name="Shapiro H."/>
            <person name="Lindquist E."/>
            <person name="Kapitonov V.V."/>
            <person name="Jurka J."/>
            <person name="Genikhovich G."/>
            <person name="Grigoriev I.V."/>
            <person name="Lucas S.M."/>
            <person name="Steele R.E."/>
            <person name="Finnerty J.R."/>
            <person name="Technau U."/>
            <person name="Martindale M.Q."/>
            <person name="Rokhsar D.S."/>
        </authorList>
    </citation>
    <scope>NUCLEOTIDE SEQUENCE [LARGE SCALE GENOMIC DNA]</scope>
    <source>
        <strain evidence="5">CH2 X CH6</strain>
    </source>
</reference>
<dbReference type="PRINTS" id="PR00044">
    <property type="entry name" value="LEUZIPPRMYC"/>
</dbReference>
<dbReference type="SUPFAM" id="SSF47459">
    <property type="entry name" value="HLH, helix-loop-helix DNA-binding domain"/>
    <property type="match status" value="1"/>
</dbReference>
<dbReference type="FunFam" id="4.10.280.10:FF:000019">
    <property type="entry name" value="Myc proto-oncogene protein"/>
    <property type="match status" value="1"/>
</dbReference>
<feature type="domain" description="BHLH" evidence="3">
    <location>
        <begin position="8"/>
        <end position="60"/>
    </location>
</feature>
<evidence type="ECO:0000259" key="3">
    <source>
        <dbReference type="PROSITE" id="PS50888"/>
    </source>
</evidence>
<evidence type="ECO:0000313" key="4">
    <source>
        <dbReference type="EMBL" id="EDO48798.1"/>
    </source>
</evidence>
<dbReference type="Gene3D" id="4.10.280.10">
    <property type="entry name" value="Helix-loop-helix DNA-binding domain"/>
    <property type="match status" value="1"/>
</dbReference>
<dbReference type="FunCoup" id="A7RIE6">
    <property type="interactions" value="351"/>
</dbReference>
<protein>
    <recommendedName>
        <fullName evidence="3">BHLH domain-containing protein</fullName>
    </recommendedName>
</protein>
<name>A7RIE6_NEMVE</name>
<dbReference type="SMART" id="SM00353">
    <property type="entry name" value="HLH"/>
    <property type="match status" value="1"/>
</dbReference>
<dbReference type="InterPro" id="IPR011598">
    <property type="entry name" value="bHLH_dom"/>
</dbReference>
<dbReference type="InterPro" id="IPR050433">
    <property type="entry name" value="Myc_transcription_factors"/>
</dbReference>
<dbReference type="HOGENOM" id="CLU_109424_3_0_1"/>
<dbReference type="GO" id="GO:0003700">
    <property type="term" value="F:DNA-binding transcription factor activity"/>
    <property type="evidence" value="ECO:0007669"/>
    <property type="project" value="InterPro"/>
</dbReference>
<evidence type="ECO:0000256" key="2">
    <source>
        <dbReference type="SAM" id="Coils"/>
    </source>
</evidence>
<proteinExistence type="predicted"/>
<dbReference type="EMBL" id="DS469512">
    <property type="protein sequence ID" value="EDO48798.1"/>
    <property type="molecule type" value="Genomic_DNA"/>
</dbReference>
<keyword evidence="2" id="KW-0175">Coiled coil</keyword>
<organism evidence="4 5">
    <name type="scientific">Nematostella vectensis</name>
    <name type="common">Starlet sea anemone</name>
    <dbReference type="NCBI Taxonomy" id="45351"/>
    <lineage>
        <taxon>Eukaryota</taxon>
        <taxon>Metazoa</taxon>
        <taxon>Cnidaria</taxon>
        <taxon>Anthozoa</taxon>
        <taxon>Hexacorallia</taxon>
        <taxon>Actiniaria</taxon>
        <taxon>Edwardsiidae</taxon>
        <taxon>Nematostella</taxon>
    </lineage>
</organism>
<dbReference type="PhylomeDB" id="A7RIE6"/>
<dbReference type="STRING" id="45351.A7RIE6"/>
<feature type="coiled-coil region" evidence="2">
    <location>
        <begin position="21"/>
        <end position="91"/>
    </location>
</feature>
<feature type="non-terminal residue" evidence="4">
    <location>
        <position position="1"/>
    </location>
</feature>
<dbReference type="PROSITE" id="PS50888">
    <property type="entry name" value="BHLH"/>
    <property type="match status" value="1"/>
</dbReference>
<keyword evidence="1" id="KW-0238">DNA-binding</keyword>
<dbReference type="AlphaFoldDB" id="A7RIE6"/>
<sequence length="95" mass="11361">SSDSEPDNFRISHNDLERKRRNELRSRFNSLRKSIPELENNEKTAKIAILRKAYELVPRLQKEELRLKEEKNAEKRKNAALLEKLMKLTRACKER</sequence>
<dbReference type="GO" id="GO:0046983">
    <property type="term" value="F:protein dimerization activity"/>
    <property type="evidence" value="ECO:0007669"/>
    <property type="project" value="InterPro"/>
</dbReference>
<dbReference type="InterPro" id="IPR036638">
    <property type="entry name" value="HLH_DNA-bd_sf"/>
</dbReference>
<evidence type="ECO:0000256" key="1">
    <source>
        <dbReference type="ARBA" id="ARBA00023125"/>
    </source>
</evidence>
<dbReference type="InParanoid" id="A7RIE6"/>
<gene>
    <name evidence="4" type="ORF">NEMVEDRAFT_v1g82891</name>
</gene>
<dbReference type="GO" id="GO:0003677">
    <property type="term" value="F:DNA binding"/>
    <property type="evidence" value="ECO:0007669"/>
    <property type="project" value="UniProtKB-KW"/>
</dbReference>
<evidence type="ECO:0000313" key="5">
    <source>
        <dbReference type="Proteomes" id="UP000001593"/>
    </source>
</evidence>